<sequence>MSTQHELEALVRRRLAEQTGEEVAYGVGANEPFLTAGVDSVHLMHLVAQLEEDTGAEPVAEAELWAVATSVSSLVAYLAGTE</sequence>
<evidence type="ECO:0000256" key="2">
    <source>
        <dbReference type="ARBA" id="ARBA00022553"/>
    </source>
</evidence>
<dbReference type="PROSITE" id="PS50075">
    <property type="entry name" value="CARRIER"/>
    <property type="match status" value="1"/>
</dbReference>
<reference evidence="5" key="1">
    <citation type="journal article" date="2019" name="Int. J. Syst. Evol. Microbiol.">
        <title>The Global Catalogue of Microorganisms (GCM) 10K type strain sequencing project: providing services to taxonomists for standard genome sequencing and annotation.</title>
        <authorList>
            <consortium name="The Broad Institute Genomics Platform"/>
            <consortium name="The Broad Institute Genome Sequencing Center for Infectious Disease"/>
            <person name="Wu L."/>
            <person name="Ma J."/>
        </authorList>
    </citation>
    <scope>NUCLEOTIDE SEQUENCE [LARGE SCALE GENOMIC DNA]</scope>
    <source>
        <strain evidence="5">JCM 11136</strain>
    </source>
</reference>
<protein>
    <recommendedName>
        <fullName evidence="3">Carrier domain-containing protein</fullName>
    </recommendedName>
</protein>
<evidence type="ECO:0000313" key="5">
    <source>
        <dbReference type="Proteomes" id="UP001501578"/>
    </source>
</evidence>
<dbReference type="Pfam" id="PF00550">
    <property type="entry name" value="PP-binding"/>
    <property type="match status" value="1"/>
</dbReference>
<dbReference type="Gene3D" id="1.10.1200.10">
    <property type="entry name" value="ACP-like"/>
    <property type="match status" value="1"/>
</dbReference>
<keyword evidence="5" id="KW-1185">Reference proteome</keyword>
<dbReference type="Proteomes" id="UP001501578">
    <property type="component" value="Unassembled WGS sequence"/>
</dbReference>
<comment type="caution">
    <text evidence="4">The sequence shown here is derived from an EMBL/GenBank/DDBJ whole genome shotgun (WGS) entry which is preliminary data.</text>
</comment>
<evidence type="ECO:0000259" key="3">
    <source>
        <dbReference type="PROSITE" id="PS50075"/>
    </source>
</evidence>
<dbReference type="InterPro" id="IPR006162">
    <property type="entry name" value="Ppantetheine_attach_site"/>
</dbReference>
<dbReference type="InterPro" id="IPR009081">
    <property type="entry name" value="PP-bd_ACP"/>
</dbReference>
<feature type="domain" description="Carrier" evidence="3">
    <location>
        <begin position="5"/>
        <end position="82"/>
    </location>
</feature>
<keyword evidence="2" id="KW-0597">Phosphoprotein</keyword>
<organism evidence="4 5">
    <name type="scientific">Nonomuraea longicatena</name>
    <dbReference type="NCBI Taxonomy" id="83682"/>
    <lineage>
        <taxon>Bacteria</taxon>
        <taxon>Bacillati</taxon>
        <taxon>Actinomycetota</taxon>
        <taxon>Actinomycetes</taxon>
        <taxon>Streptosporangiales</taxon>
        <taxon>Streptosporangiaceae</taxon>
        <taxon>Nonomuraea</taxon>
    </lineage>
</organism>
<evidence type="ECO:0000313" key="4">
    <source>
        <dbReference type="EMBL" id="GAA0936921.1"/>
    </source>
</evidence>
<name>A0ABP4AL94_9ACTN</name>
<gene>
    <name evidence="4" type="ORF">GCM10009560_45920</name>
</gene>
<keyword evidence="1" id="KW-0596">Phosphopantetheine</keyword>
<dbReference type="InterPro" id="IPR036736">
    <property type="entry name" value="ACP-like_sf"/>
</dbReference>
<dbReference type="SUPFAM" id="SSF47336">
    <property type="entry name" value="ACP-like"/>
    <property type="match status" value="1"/>
</dbReference>
<proteinExistence type="predicted"/>
<dbReference type="EMBL" id="BAAAHQ010000023">
    <property type="protein sequence ID" value="GAA0936921.1"/>
    <property type="molecule type" value="Genomic_DNA"/>
</dbReference>
<dbReference type="RefSeq" id="WP_343952008.1">
    <property type="nucleotide sequence ID" value="NZ_BAAAHQ010000023.1"/>
</dbReference>
<accession>A0ABP4AL94</accession>
<dbReference type="PROSITE" id="PS00012">
    <property type="entry name" value="PHOSPHOPANTETHEINE"/>
    <property type="match status" value="1"/>
</dbReference>
<evidence type="ECO:0000256" key="1">
    <source>
        <dbReference type="ARBA" id="ARBA00022450"/>
    </source>
</evidence>